<dbReference type="Proteomes" id="UP000681722">
    <property type="component" value="Unassembled WGS sequence"/>
</dbReference>
<evidence type="ECO:0000313" key="2">
    <source>
        <dbReference type="EMBL" id="CAF4536594.1"/>
    </source>
</evidence>
<sequence>MAGHVFLKCNWCADENLLIDAVCEICLNEVMCQDSNESSNNITKIFLRPPSNSLSTSDNCNKEVENFNKSEINNSEEPTIVITILQPEDCQIQSINLLSDAKHTELYHREYICTSQGSRLTDLDSDPIYETNLELNQPYDEVTLK</sequence>
<comment type="caution">
    <text evidence="1">The sequence shown here is derived from an EMBL/GenBank/DDBJ whole genome shotgun (WGS) entry which is preliminary data.</text>
</comment>
<dbReference type="Proteomes" id="UP000663829">
    <property type="component" value="Unassembled WGS sequence"/>
</dbReference>
<dbReference type="EMBL" id="CAJOBC010112732">
    <property type="protein sequence ID" value="CAF4536594.1"/>
    <property type="molecule type" value="Genomic_DNA"/>
</dbReference>
<keyword evidence="3" id="KW-1185">Reference proteome</keyword>
<accession>A0A816D7X9</accession>
<evidence type="ECO:0000313" key="3">
    <source>
        <dbReference type="Proteomes" id="UP000663829"/>
    </source>
</evidence>
<dbReference type="OrthoDB" id="10005658at2759"/>
<dbReference type="InterPro" id="IPR028043">
    <property type="entry name" value="PAAT-like"/>
</dbReference>
<reference evidence="1" key="1">
    <citation type="submission" date="2021-02" db="EMBL/GenBank/DDBJ databases">
        <authorList>
            <person name="Nowell W R."/>
        </authorList>
    </citation>
    <scope>NUCLEOTIDE SEQUENCE</scope>
</reference>
<proteinExistence type="predicted"/>
<gene>
    <name evidence="1" type="ORF">GPM918_LOCUS44522</name>
    <name evidence="2" type="ORF">SRO942_LOCUS46414</name>
</gene>
<feature type="non-terminal residue" evidence="1">
    <location>
        <position position="1"/>
    </location>
</feature>
<dbReference type="EMBL" id="CAJNOQ010044617">
    <property type="protein sequence ID" value="CAF1633741.1"/>
    <property type="molecule type" value="Genomic_DNA"/>
</dbReference>
<name>A0A816D7X9_9BILA</name>
<dbReference type="Pfam" id="PF14958">
    <property type="entry name" value="PAAT-like"/>
    <property type="match status" value="1"/>
</dbReference>
<organism evidence="1 3">
    <name type="scientific">Didymodactylos carnosus</name>
    <dbReference type="NCBI Taxonomy" id="1234261"/>
    <lineage>
        <taxon>Eukaryota</taxon>
        <taxon>Metazoa</taxon>
        <taxon>Spiralia</taxon>
        <taxon>Gnathifera</taxon>
        <taxon>Rotifera</taxon>
        <taxon>Eurotatoria</taxon>
        <taxon>Bdelloidea</taxon>
        <taxon>Philodinida</taxon>
        <taxon>Philodinidae</taxon>
        <taxon>Didymodactylos</taxon>
    </lineage>
</organism>
<evidence type="ECO:0000313" key="1">
    <source>
        <dbReference type="EMBL" id="CAF1633741.1"/>
    </source>
</evidence>
<dbReference type="AlphaFoldDB" id="A0A816D7X9"/>
<protein>
    <submittedName>
        <fullName evidence="1">Uncharacterized protein</fullName>
    </submittedName>
</protein>